<dbReference type="GO" id="GO:0003824">
    <property type="term" value="F:catalytic activity"/>
    <property type="evidence" value="ECO:0007669"/>
    <property type="project" value="InterPro"/>
</dbReference>
<dbReference type="SUPFAM" id="SSF102114">
    <property type="entry name" value="Radical SAM enzymes"/>
    <property type="match status" value="1"/>
</dbReference>
<dbReference type="Pfam" id="PF04055">
    <property type="entry name" value="Radical_SAM"/>
    <property type="match status" value="1"/>
</dbReference>
<evidence type="ECO:0000313" key="2">
    <source>
        <dbReference type="EMBL" id="MCI5756329.1"/>
    </source>
</evidence>
<feature type="domain" description="Radical SAM core" evidence="1">
    <location>
        <begin position="254"/>
        <end position="497"/>
    </location>
</feature>
<dbReference type="InterPro" id="IPR058240">
    <property type="entry name" value="rSAM_sf"/>
</dbReference>
<proteinExistence type="predicted"/>
<reference evidence="2 3" key="1">
    <citation type="submission" date="2022-03" db="EMBL/GenBank/DDBJ databases">
        <title>Metagenome-assembled genomes from swine fecal metagenomes.</title>
        <authorList>
            <person name="Holman D.B."/>
            <person name="Kommadath A."/>
        </authorList>
    </citation>
    <scope>NUCLEOTIDE SEQUENCE [LARGE SCALE GENOMIC DNA]</scope>
    <source>
        <strain evidence="2">SUG147</strain>
    </source>
</reference>
<dbReference type="NCBIfam" id="TIGR03960">
    <property type="entry name" value="rSAM_fuse_unch"/>
    <property type="match status" value="1"/>
</dbReference>
<dbReference type="AlphaFoldDB" id="A0AAE3K255"/>
<dbReference type="PANTHER" id="PTHR42731">
    <property type="entry name" value="SLL1084 PROTEIN"/>
    <property type="match status" value="1"/>
</dbReference>
<dbReference type="PROSITE" id="PS51918">
    <property type="entry name" value="RADICAL_SAM"/>
    <property type="match status" value="1"/>
</dbReference>
<evidence type="ECO:0000313" key="3">
    <source>
        <dbReference type="Proteomes" id="UP001139365"/>
    </source>
</evidence>
<evidence type="ECO:0000259" key="1">
    <source>
        <dbReference type="PROSITE" id="PS51918"/>
    </source>
</evidence>
<dbReference type="PANTHER" id="PTHR42731:SF1">
    <property type="entry name" value="RADICAL SAM DOMAIN PROTEIN"/>
    <property type="match status" value="1"/>
</dbReference>
<dbReference type="InterPro" id="IPR007197">
    <property type="entry name" value="rSAM"/>
</dbReference>
<accession>A0AAE3K255</accession>
<dbReference type="SFLD" id="SFLDS00029">
    <property type="entry name" value="Radical_SAM"/>
    <property type="match status" value="1"/>
</dbReference>
<gene>
    <name evidence="2" type="ORF">MR241_08580</name>
</gene>
<dbReference type="SMART" id="SM00729">
    <property type="entry name" value="Elp3"/>
    <property type="match status" value="1"/>
</dbReference>
<protein>
    <submittedName>
        <fullName evidence="2">TIGR03960 family B12-binding radical SAM protein</fullName>
    </submittedName>
</protein>
<dbReference type="InterPro" id="IPR006638">
    <property type="entry name" value="Elp3/MiaA/NifB-like_rSAM"/>
</dbReference>
<dbReference type="SFLD" id="SFLDG01082">
    <property type="entry name" value="B12-binding_domain_containing"/>
    <property type="match status" value="1"/>
</dbReference>
<dbReference type="InterPro" id="IPR045784">
    <property type="entry name" value="Radical_SAM_N2"/>
</dbReference>
<organism evidence="2 3">
    <name type="scientific">Candidatus Colimorpha enterica</name>
    <dbReference type="NCBI Taxonomy" id="3083063"/>
    <lineage>
        <taxon>Bacteria</taxon>
        <taxon>Pseudomonadati</taxon>
        <taxon>Bacteroidota</taxon>
        <taxon>Bacteroidia</taxon>
        <taxon>Bacteroidales</taxon>
        <taxon>Candidatus Colimorpha</taxon>
    </lineage>
</organism>
<dbReference type="Gene3D" id="3.80.30.20">
    <property type="entry name" value="tm_1862 like domain"/>
    <property type="match status" value="1"/>
</dbReference>
<dbReference type="InterPro" id="IPR023404">
    <property type="entry name" value="rSAM_horseshoe"/>
</dbReference>
<dbReference type="CDD" id="cd02065">
    <property type="entry name" value="B12-binding_like"/>
    <property type="match status" value="1"/>
</dbReference>
<dbReference type="GO" id="GO:0051536">
    <property type="term" value="F:iron-sulfur cluster binding"/>
    <property type="evidence" value="ECO:0007669"/>
    <property type="project" value="InterPro"/>
</dbReference>
<dbReference type="EMBL" id="JALEMU010000136">
    <property type="protein sequence ID" value="MCI5756329.1"/>
    <property type="molecule type" value="Genomic_DNA"/>
</dbReference>
<dbReference type="Pfam" id="PF19864">
    <property type="entry name" value="Radical_SAM_N2"/>
    <property type="match status" value="1"/>
</dbReference>
<sequence length="617" mass="70503">MDSKMKTILKSVLKPGRYTGGEYGQVIKDKNTVKARFAFCFPDTYEIGMSNLGVRLLYGVLNREDDIWCERVYAPWVDMEEKMRENGIKLWAHESGDPVSDFDIVGFTLQYELCYTNVLNMLELSGIPLFSSERGEDAPIIVGGGPCAYNAEPIADYFDVFSIGEGEDALVEMTRLYISMKESGEYTRKEYLHRLARIPGFYVPSLYTVEYNSDGTVKSYTPVYDDIPVRVLKRIMPDMDKSYFPDRLVMPYIETVHDRIVLEVYRGCIRGCRFCQAGMIFRPVREKTPEVLNEQAKCLFDSTGFDEISLSSLSISDYSQLTKLTDLLLEWTTDSKVSLSLPSLRIDSFTKELMDKISTVRTGGLTFAPEAGTQRLRDAINKNVCEEDLMRACRTAFEAGKTSVKLYFMNGLPTETYEDIEGIAALAKKVDHEFYTVPGRVKGKAPMITISVSCFVPKPFTAFQWEGQDTLEELVDKQNHLRDCVRGEKHIRYNWHEAKVSRIEAVFARGDRKLSRALLEAHRMGLKFDGWDEFFDYDKWLEAFRLAGVDPAFYANRDFGLDEVLPWDVIDCGVTKEFFRREREKAYCSKTTPNCREHCSGCGANRLGGERTCCPHQ</sequence>
<comment type="caution">
    <text evidence="2">The sequence shown here is derived from an EMBL/GenBank/DDBJ whole genome shotgun (WGS) entry which is preliminary data.</text>
</comment>
<name>A0AAE3K255_9BACT</name>
<dbReference type="Proteomes" id="UP001139365">
    <property type="component" value="Unassembled WGS sequence"/>
</dbReference>
<dbReference type="InterPro" id="IPR023862">
    <property type="entry name" value="CHP03960_rSAM"/>
</dbReference>